<protein>
    <recommendedName>
        <fullName evidence="5">Thiamine diphosphokinase</fullName>
        <ecNumber evidence="5">2.7.6.2</ecNumber>
    </recommendedName>
</protein>
<accession>A0A843YE01</accession>
<evidence type="ECO:0000256" key="5">
    <source>
        <dbReference type="NCBIfam" id="TIGR01378"/>
    </source>
</evidence>
<dbReference type="EMBL" id="WIBF01000002">
    <property type="protein sequence ID" value="MQQ07875.1"/>
    <property type="molecule type" value="Genomic_DNA"/>
</dbReference>
<dbReference type="Gene3D" id="3.40.50.10240">
    <property type="entry name" value="Thiamin pyrophosphokinase, catalytic domain"/>
    <property type="match status" value="1"/>
</dbReference>
<dbReference type="GO" id="GO:0005524">
    <property type="term" value="F:ATP binding"/>
    <property type="evidence" value="ECO:0007669"/>
    <property type="project" value="UniProtKB-KW"/>
</dbReference>
<evidence type="ECO:0000313" key="7">
    <source>
        <dbReference type="EMBL" id="MQQ07875.1"/>
    </source>
</evidence>
<organism evidence="7 8">
    <name type="scientific">Tritonibacter litoralis</name>
    <dbReference type="NCBI Taxonomy" id="2662264"/>
    <lineage>
        <taxon>Bacteria</taxon>
        <taxon>Pseudomonadati</taxon>
        <taxon>Pseudomonadota</taxon>
        <taxon>Alphaproteobacteria</taxon>
        <taxon>Rhodobacterales</taxon>
        <taxon>Paracoccaceae</taxon>
        <taxon>Tritonibacter</taxon>
    </lineage>
</organism>
<dbReference type="InterPro" id="IPR036371">
    <property type="entry name" value="TPK_B1-bd_sf"/>
</dbReference>
<dbReference type="InterPro" id="IPR006282">
    <property type="entry name" value="Thi_PPkinase"/>
</dbReference>
<proteinExistence type="predicted"/>
<keyword evidence="1 7" id="KW-0808">Transferase</keyword>
<dbReference type="SUPFAM" id="SSF63862">
    <property type="entry name" value="Thiamin pyrophosphokinase, substrate-binding domain"/>
    <property type="match status" value="1"/>
</dbReference>
<dbReference type="SUPFAM" id="SSF63999">
    <property type="entry name" value="Thiamin pyrophosphokinase, catalytic domain"/>
    <property type="match status" value="1"/>
</dbReference>
<dbReference type="InterPro" id="IPR036759">
    <property type="entry name" value="TPK_catalytic_sf"/>
</dbReference>
<dbReference type="GO" id="GO:0004788">
    <property type="term" value="F:thiamine diphosphokinase activity"/>
    <property type="evidence" value="ECO:0007669"/>
    <property type="project" value="UniProtKB-UniRule"/>
</dbReference>
<dbReference type="InterPro" id="IPR053149">
    <property type="entry name" value="TPK"/>
</dbReference>
<dbReference type="InterPro" id="IPR007371">
    <property type="entry name" value="TPK_catalytic"/>
</dbReference>
<dbReference type="EC" id="2.7.6.2" evidence="5"/>
<dbReference type="NCBIfam" id="TIGR01378">
    <property type="entry name" value="thi_PPkinase"/>
    <property type="match status" value="1"/>
</dbReference>
<gene>
    <name evidence="7" type="ORF">GFB49_05370</name>
</gene>
<feature type="domain" description="Thiamin pyrophosphokinase catalytic" evidence="6">
    <location>
        <begin position="32"/>
        <end position="122"/>
    </location>
</feature>
<dbReference type="CDD" id="cd07995">
    <property type="entry name" value="TPK"/>
    <property type="match status" value="1"/>
</dbReference>
<evidence type="ECO:0000256" key="1">
    <source>
        <dbReference type="ARBA" id="ARBA00022679"/>
    </source>
</evidence>
<dbReference type="PANTHER" id="PTHR41299">
    <property type="entry name" value="THIAMINE PYROPHOSPHOKINASE"/>
    <property type="match status" value="1"/>
</dbReference>
<evidence type="ECO:0000259" key="6">
    <source>
        <dbReference type="Pfam" id="PF04263"/>
    </source>
</evidence>
<keyword evidence="8" id="KW-1185">Reference proteome</keyword>
<name>A0A843YE01_9RHOB</name>
<keyword evidence="4" id="KW-0067">ATP-binding</keyword>
<dbReference type="Proteomes" id="UP000444174">
    <property type="component" value="Unassembled WGS sequence"/>
</dbReference>
<comment type="caution">
    <text evidence="7">The sequence shown here is derived from an EMBL/GenBank/DDBJ whole genome shotgun (WGS) entry which is preliminary data.</text>
</comment>
<dbReference type="GO" id="GO:0030975">
    <property type="term" value="F:thiamine binding"/>
    <property type="evidence" value="ECO:0007669"/>
    <property type="project" value="InterPro"/>
</dbReference>
<dbReference type="RefSeq" id="WP_153214793.1">
    <property type="nucleotide sequence ID" value="NZ_WIBF01000002.1"/>
</dbReference>
<dbReference type="GO" id="GO:0016301">
    <property type="term" value="F:kinase activity"/>
    <property type="evidence" value="ECO:0007669"/>
    <property type="project" value="UniProtKB-KW"/>
</dbReference>
<keyword evidence="3 7" id="KW-0418">Kinase</keyword>
<sequence length="225" mass="23728">MNKLIVEQDFPVTLVGGGALDPDDLAVARSVAPVVVAADGGANTALKHGVTPDFVIGDLDSISAGTQAELGAARLLHVPEQDTTDFDKALRAVSVPLVLAVGFLGARIDHQLAALNVLMQPHPSPCILVGEHEILFHLRHPVSVPTDEGDVVSLFPMRTVTGVSDGLQWPIQGLTLDPMHQIGTSNRAVGPCSLRSDGPGLIVILPKKHLLAVVDTFIRRPEPEA</sequence>
<reference evidence="7 8" key="1">
    <citation type="submission" date="2019-10" db="EMBL/GenBank/DDBJ databases">
        <title>Epibacterium sp. nov., isolated from seawater.</title>
        <authorList>
            <person name="Zhang X."/>
            <person name="Li N."/>
        </authorList>
    </citation>
    <scope>NUCLEOTIDE SEQUENCE [LARGE SCALE GENOMIC DNA]</scope>
    <source>
        <strain evidence="7 8">SM1979</strain>
    </source>
</reference>
<dbReference type="GO" id="GO:0006772">
    <property type="term" value="P:thiamine metabolic process"/>
    <property type="evidence" value="ECO:0007669"/>
    <property type="project" value="UniProtKB-UniRule"/>
</dbReference>
<dbReference type="PANTHER" id="PTHR41299:SF1">
    <property type="entry name" value="THIAMINE PYROPHOSPHOKINASE"/>
    <property type="match status" value="1"/>
</dbReference>
<evidence type="ECO:0000313" key="8">
    <source>
        <dbReference type="Proteomes" id="UP000444174"/>
    </source>
</evidence>
<dbReference type="Pfam" id="PF04263">
    <property type="entry name" value="TPK_catalytic"/>
    <property type="match status" value="1"/>
</dbReference>
<dbReference type="GO" id="GO:0009229">
    <property type="term" value="P:thiamine diphosphate biosynthetic process"/>
    <property type="evidence" value="ECO:0007669"/>
    <property type="project" value="InterPro"/>
</dbReference>
<dbReference type="AlphaFoldDB" id="A0A843YE01"/>
<evidence type="ECO:0000256" key="3">
    <source>
        <dbReference type="ARBA" id="ARBA00022777"/>
    </source>
</evidence>
<evidence type="ECO:0000256" key="2">
    <source>
        <dbReference type="ARBA" id="ARBA00022741"/>
    </source>
</evidence>
<keyword evidence="2" id="KW-0547">Nucleotide-binding</keyword>
<evidence type="ECO:0000256" key="4">
    <source>
        <dbReference type="ARBA" id="ARBA00022840"/>
    </source>
</evidence>